<feature type="transmembrane region" description="Helical" evidence="1">
    <location>
        <begin position="30"/>
        <end position="50"/>
    </location>
</feature>
<evidence type="ECO:0000256" key="1">
    <source>
        <dbReference type="SAM" id="Phobius"/>
    </source>
</evidence>
<feature type="transmembrane region" description="Helical" evidence="1">
    <location>
        <begin position="96"/>
        <end position="114"/>
    </location>
</feature>
<sequence>MGQNSFLLKGWCITLIAALFALSPSSSNKSFALISYMPLFLFWLMDAYYLSLERSYIQLYNLVAKNEVKSDALTLDLEQVGGGESLFNTAFSKTLLVFYGSVISIVLFLMFGVLG</sequence>
<gene>
    <name evidence="2" type="ORF">BA890_07655</name>
</gene>
<organism evidence="2 3">
    <name type="scientific">Vibrio natriegens NBRC 15636 = ATCC 14048 = DSM 759</name>
    <dbReference type="NCBI Taxonomy" id="1219067"/>
    <lineage>
        <taxon>Bacteria</taxon>
        <taxon>Pseudomonadati</taxon>
        <taxon>Pseudomonadota</taxon>
        <taxon>Gammaproteobacteria</taxon>
        <taxon>Vibrionales</taxon>
        <taxon>Vibrionaceae</taxon>
        <taxon>Vibrio</taxon>
    </lineage>
</organism>
<dbReference type="AlphaFoldDB" id="A0AAN0Y4V5"/>
<dbReference type="Proteomes" id="UP000092741">
    <property type="component" value="Chromosome 1"/>
</dbReference>
<reference evidence="2 3" key="1">
    <citation type="submission" date="2016-07" db="EMBL/GenBank/DDBJ databases">
        <title>Developing Vibrio natriegens as a novel, fast-growing host for biotechnology.</title>
        <authorList>
            <person name="Weinstock M.T."/>
            <person name="Hesek E.D."/>
            <person name="Wilson C.M."/>
            <person name="Gibson D.G."/>
        </authorList>
    </citation>
    <scope>NUCLEOTIDE SEQUENCE [LARGE SCALE GENOMIC DNA]</scope>
    <source>
        <strain evidence="2 3">ATCC 14048</strain>
    </source>
</reference>
<accession>A0AAN0Y4V5</accession>
<dbReference type="EMBL" id="CP016345">
    <property type="protein sequence ID" value="ANQ14011.1"/>
    <property type="molecule type" value="Genomic_DNA"/>
</dbReference>
<feature type="transmembrane region" description="Helical" evidence="1">
    <location>
        <begin position="6"/>
        <end position="23"/>
    </location>
</feature>
<protein>
    <submittedName>
        <fullName evidence="2">Uncharacterized protein</fullName>
    </submittedName>
</protein>
<keyword evidence="1" id="KW-1133">Transmembrane helix</keyword>
<proteinExistence type="predicted"/>
<evidence type="ECO:0000313" key="3">
    <source>
        <dbReference type="Proteomes" id="UP000092741"/>
    </source>
</evidence>
<evidence type="ECO:0000313" key="2">
    <source>
        <dbReference type="EMBL" id="ANQ14011.1"/>
    </source>
</evidence>
<keyword evidence="1" id="KW-0812">Transmembrane</keyword>
<keyword evidence="1" id="KW-0472">Membrane</keyword>
<name>A0AAN0Y4V5_VIBNA</name>
<keyword evidence="3" id="KW-1185">Reference proteome</keyword>